<sequence>MIDLHIHSFFSDGELSPAEIVQRAKNKGYKVLAITDHIDSSNLDWVIPRIADFCEEIN</sequence>
<dbReference type="SUPFAM" id="SSF89550">
    <property type="entry name" value="PHP domain-like"/>
    <property type="match status" value="1"/>
</dbReference>
<proteinExistence type="predicted"/>
<gene>
    <name evidence="2" type="ORF">S12H4_52989</name>
</gene>
<dbReference type="Pfam" id="PF02811">
    <property type="entry name" value="PHP"/>
    <property type="match status" value="1"/>
</dbReference>
<evidence type="ECO:0000259" key="1">
    <source>
        <dbReference type="SMART" id="SM00481"/>
    </source>
</evidence>
<dbReference type="PANTHER" id="PTHR42924:SF3">
    <property type="entry name" value="POLYMERASE_HISTIDINOL PHOSPHATASE N-TERMINAL DOMAIN-CONTAINING PROTEIN"/>
    <property type="match status" value="1"/>
</dbReference>
<reference evidence="2" key="1">
    <citation type="journal article" date="2014" name="Front. Microbiol.">
        <title>High frequency of phylogenetically diverse reductive dehalogenase-homologous genes in deep subseafloor sedimentary metagenomes.</title>
        <authorList>
            <person name="Kawai M."/>
            <person name="Futagami T."/>
            <person name="Toyoda A."/>
            <person name="Takaki Y."/>
            <person name="Nishi S."/>
            <person name="Hori S."/>
            <person name="Arai W."/>
            <person name="Tsubouchi T."/>
            <person name="Morono Y."/>
            <person name="Uchiyama I."/>
            <person name="Ito T."/>
            <person name="Fujiyama A."/>
            <person name="Inagaki F."/>
            <person name="Takami H."/>
        </authorList>
    </citation>
    <scope>NUCLEOTIDE SEQUENCE</scope>
    <source>
        <strain evidence="2">Expedition CK06-06</strain>
    </source>
</reference>
<dbReference type="InterPro" id="IPR016195">
    <property type="entry name" value="Pol/histidinol_Pase-like"/>
</dbReference>
<accession>X1VRZ7</accession>
<dbReference type="GO" id="GO:0004534">
    <property type="term" value="F:5'-3' RNA exonuclease activity"/>
    <property type="evidence" value="ECO:0007669"/>
    <property type="project" value="TreeGrafter"/>
</dbReference>
<dbReference type="PANTHER" id="PTHR42924">
    <property type="entry name" value="EXONUCLEASE"/>
    <property type="match status" value="1"/>
</dbReference>
<evidence type="ECO:0000313" key="2">
    <source>
        <dbReference type="EMBL" id="GAJ12385.1"/>
    </source>
</evidence>
<dbReference type="EMBL" id="BARW01033685">
    <property type="protein sequence ID" value="GAJ12385.1"/>
    <property type="molecule type" value="Genomic_DNA"/>
</dbReference>
<feature type="non-terminal residue" evidence="2">
    <location>
        <position position="58"/>
    </location>
</feature>
<dbReference type="InterPro" id="IPR003141">
    <property type="entry name" value="Pol/His_phosphatase_N"/>
</dbReference>
<name>X1VRZ7_9ZZZZ</name>
<dbReference type="SMART" id="SM00481">
    <property type="entry name" value="POLIIIAc"/>
    <property type="match status" value="1"/>
</dbReference>
<protein>
    <recommendedName>
        <fullName evidence="1">Polymerase/histidinol phosphatase N-terminal domain-containing protein</fullName>
    </recommendedName>
</protein>
<dbReference type="AlphaFoldDB" id="X1VRZ7"/>
<dbReference type="Gene3D" id="3.20.20.140">
    <property type="entry name" value="Metal-dependent hydrolases"/>
    <property type="match status" value="1"/>
</dbReference>
<dbReference type="InterPro" id="IPR004013">
    <property type="entry name" value="PHP_dom"/>
</dbReference>
<organism evidence="2">
    <name type="scientific">marine sediment metagenome</name>
    <dbReference type="NCBI Taxonomy" id="412755"/>
    <lineage>
        <taxon>unclassified sequences</taxon>
        <taxon>metagenomes</taxon>
        <taxon>ecological metagenomes</taxon>
    </lineage>
</organism>
<dbReference type="GO" id="GO:0035312">
    <property type="term" value="F:5'-3' DNA exonuclease activity"/>
    <property type="evidence" value="ECO:0007669"/>
    <property type="project" value="TreeGrafter"/>
</dbReference>
<dbReference type="InterPro" id="IPR052018">
    <property type="entry name" value="PHP_domain"/>
</dbReference>
<comment type="caution">
    <text evidence="2">The sequence shown here is derived from an EMBL/GenBank/DDBJ whole genome shotgun (WGS) entry which is preliminary data.</text>
</comment>
<feature type="domain" description="Polymerase/histidinol phosphatase N-terminal" evidence="1">
    <location>
        <begin position="2"/>
        <end position="52"/>
    </location>
</feature>